<evidence type="ECO:0000313" key="2">
    <source>
        <dbReference type="EMBL" id="MEW1976076.1"/>
    </source>
</evidence>
<dbReference type="RefSeq" id="WP_206493783.1">
    <property type="nucleotide sequence ID" value="NZ_JBFBMH010000021.1"/>
</dbReference>
<keyword evidence="3" id="KW-1185">Reference proteome</keyword>
<dbReference type="EMBL" id="JBFBMH010000021">
    <property type="protein sequence ID" value="MEW1976076.1"/>
    <property type="molecule type" value="Genomic_DNA"/>
</dbReference>
<evidence type="ECO:0000313" key="3">
    <source>
        <dbReference type="Proteomes" id="UP001553715"/>
    </source>
</evidence>
<keyword evidence="1" id="KW-1133">Transmembrane helix</keyword>
<dbReference type="Gene3D" id="3.40.50.1110">
    <property type="entry name" value="SGNH hydrolase"/>
    <property type="match status" value="1"/>
</dbReference>
<dbReference type="SUPFAM" id="SSF52266">
    <property type="entry name" value="SGNH hydrolase"/>
    <property type="match status" value="1"/>
</dbReference>
<organism evidence="2 3">
    <name type="scientific">Microbacterium profundi</name>
    <dbReference type="NCBI Taxonomy" id="450380"/>
    <lineage>
        <taxon>Bacteria</taxon>
        <taxon>Bacillati</taxon>
        <taxon>Actinomycetota</taxon>
        <taxon>Actinomycetes</taxon>
        <taxon>Micrococcales</taxon>
        <taxon>Microbacteriaceae</taxon>
        <taxon>Microbacterium</taxon>
    </lineage>
</organism>
<reference evidence="2 3" key="1">
    <citation type="submission" date="2024-06" db="EMBL/GenBank/DDBJ databases">
        <title>The Natural Products Discovery Center: Release of the First 8490 Sequenced Strains for Exploring Actinobacteria Biosynthetic Diversity.</title>
        <authorList>
            <person name="Kalkreuter E."/>
            <person name="Kautsar S.A."/>
            <person name="Yang D."/>
            <person name="Bader C.D."/>
            <person name="Teijaro C.N."/>
            <person name="Fluegel L."/>
            <person name="Davis C.M."/>
            <person name="Simpson J.R."/>
            <person name="Lauterbach L."/>
            <person name="Steele A.D."/>
            <person name="Gui C."/>
            <person name="Meng S."/>
            <person name="Li G."/>
            <person name="Viehrig K."/>
            <person name="Ye F."/>
            <person name="Su P."/>
            <person name="Kiefer A.F."/>
            <person name="Nichols A."/>
            <person name="Cepeda A.J."/>
            <person name="Yan W."/>
            <person name="Fan B."/>
            <person name="Jiang Y."/>
            <person name="Adhikari A."/>
            <person name="Zheng C.-J."/>
            <person name="Schuster L."/>
            <person name="Cowan T.M."/>
            <person name="Smanski M.J."/>
            <person name="Chevrette M.G."/>
            <person name="De Carvalho L.P.S."/>
            <person name="Shen B."/>
        </authorList>
    </citation>
    <scope>NUCLEOTIDE SEQUENCE [LARGE SCALE GENOMIC DNA]</scope>
    <source>
        <strain evidence="2 3">NPDC077434</strain>
    </source>
</reference>
<dbReference type="InterPro" id="IPR036514">
    <property type="entry name" value="SGNH_hydro_sf"/>
</dbReference>
<dbReference type="Proteomes" id="UP001553715">
    <property type="component" value="Unassembled WGS sequence"/>
</dbReference>
<name>A0ABV3LJX5_9MICO</name>
<accession>A0ABV3LJX5</accession>
<feature type="transmembrane region" description="Helical" evidence="1">
    <location>
        <begin position="12"/>
        <end position="34"/>
    </location>
</feature>
<evidence type="ECO:0008006" key="4">
    <source>
        <dbReference type="Google" id="ProtNLM"/>
    </source>
</evidence>
<protein>
    <recommendedName>
        <fullName evidence="4">SGNH/GDSL hydrolase family protein</fullName>
    </recommendedName>
</protein>
<proteinExistence type="predicted"/>
<sequence>MSETASTTVTRRWRWGISAAAFVVLAGIGVWLMVPKPTTNVAAPELAATQLDALTETTVLFGHQSVGANILDGVAGMYADAGRTAPEIVQDEGEAQTDASIVHAFVGVNGDPLGKFTAFRDLVDGPAGDAASVAIVKLCYTDITSSTDAASVFDEYTTLMEDLEARHPDITFLYATVPLTTDRSWGANIKAFFGSDDRMGPADNRVREQYNALIREEYGDSGRLFDIAAVESTMSTEPAVRSQDGEVYHVLNAALSSDAGHLSELGSRVAAAELIRVIADVRS</sequence>
<keyword evidence="1" id="KW-0812">Transmembrane</keyword>
<gene>
    <name evidence="2" type="ORF">AB0301_13540</name>
</gene>
<comment type="caution">
    <text evidence="2">The sequence shown here is derived from an EMBL/GenBank/DDBJ whole genome shotgun (WGS) entry which is preliminary data.</text>
</comment>
<keyword evidence="1" id="KW-0472">Membrane</keyword>
<evidence type="ECO:0000256" key="1">
    <source>
        <dbReference type="SAM" id="Phobius"/>
    </source>
</evidence>